<protein>
    <submittedName>
        <fullName evidence="2">Uncharacterized protein</fullName>
    </submittedName>
</protein>
<keyword evidence="1" id="KW-1133">Transmembrane helix</keyword>
<sequence>MFIRYRQASMGISKMTVSIKSSQNQYGHFKWIHNNALLVLPWFLLILGCFFSCVTRRVRKRRKPCQWIFPIHWPGRKGKQTRANEPSQYYINSPSKLLDDHPINKSDYRRDEHDSLENLFSKFLSLVVHVCRN</sequence>
<reference evidence="2" key="1">
    <citation type="submission" date="2014-11" db="EMBL/GenBank/DDBJ databases">
        <authorList>
            <person name="Amaro Gonzalez C."/>
        </authorList>
    </citation>
    <scope>NUCLEOTIDE SEQUENCE</scope>
</reference>
<name>A0A0E9WGC9_ANGAN</name>
<reference evidence="2" key="2">
    <citation type="journal article" date="2015" name="Fish Shellfish Immunol.">
        <title>Early steps in the European eel (Anguilla anguilla)-Vibrio vulnificus interaction in the gills: Role of the RtxA13 toxin.</title>
        <authorList>
            <person name="Callol A."/>
            <person name="Pajuelo D."/>
            <person name="Ebbesson L."/>
            <person name="Teles M."/>
            <person name="MacKenzie S."/>
            <person name="Amaro C."/>
        </authorList>
    </citation>
    <scope>NUCLEOTIDE SEQUENCE</scope>
</reference>
<evidence type="ECO:0000256" key="1">
    <source>
        <dbReference type="SAM" id="Phobius"/>
    </source>
</evidence>
<dbReference type="AlphaFoldDB" id="A0A0E9WGC9"/>
<keyword evidence="1" id="KW-0812">Transmembrane</keyword>
<feature type="transmembrane region" description="Helical" evidence="1">
    <location>
        <begin position="36"/>
        <end position="54"/>
    </location>
</feature>
<organism evidence="2">
    <name type="scientific">Anguilla anguilla</name>
    <name type="common">European freshwater eel</name>
    <name type="synonym">Muraena anguilla</name>
    <dbReference type="NCBI Taxonomy" id="7936"/>
    <lineage>
        <taxon>Eukaryota</taxon>
        <taxon>Metazoa</taxon>
        <taxon>Chordata</taxon>
        <taxon>Craniata</taxon>
        <taxon>Vertebrata</taxon>
        <taxon>Euteleostomi</taxon>
        <taxon>Actinopterygii</taxon>
        <taxon>Neopterygii</taxon>
        <taxon>Teleostei</taxon>
        <taxon>Anguilliformes</taxon>
        <taxon>Anguillidae</taxon>
        <taxon>Anguilla</taxon>
    </lineage>
</organism>
<dbReference type="EMBL" id="GBXM01019246">
    <property type="protein sequence ID" value="JAH89331.1"/>
    <property type="molecule type" value="Transcribed_RNA"/>
</dbReference>
<evidence type="ECO:0000313" key="2">
    <source>
        <dbReference type="EMBL" id="JAH89331.1"/>
    </source>
</evidence>
<accession>A0A0E9WGC9</accession>
<proteinExistence type="predicted"/>
<keyword evidence="1" id="KW-0472">Membrane</keyword>